<dbReference type="AlphaFoldDB" id="S5U3P2"/>
<dbReference type="EMBL" id="KC993173">
    <property type="protein sequence ID" value="AGS44033.1"/>
    <property type="molecule type" value="Genomic_DNA"/>
</dbReference>
<name>S5U3P2_9ASCO</name>
<dbReference type="SUPFAM" id="SSF55608">
    <property type="entry name" value="Homing endonucleases"/>
    <property type="match status" value="2"/>
</dbReference>
<dbReference type="InterPro" id="IPR004860">
    <property type="entry name" value="LAGLIDADG_dom"/>
</dbReference>
<dbReference type="InterPro" id="IPR027434">
    <property type="entry name" value="Homing_endonucl"/>
</dbReference>
<keyword evidence="3" id="KW-0496">Mitochondrion</keyword>
<evidence type="ECO:0000256" key="1">
    <source>
        <dbReference type="SAM" id="SignalP"/>
    </source>
</evidence>
<dbReference type="PANTHER" id="PTHR36181:SF2">
    <property type="entry name" value="INTRON-ENCODED ENDONUCLEASE AI3-RELATED"/>
    <property type="match status" value="1"/>
</dbReference>
<feature type="chain" id="PRO_5004532741" description="Homing endonuclease LAGLIDADG domain-containing protein" evidence="1">
    <location>
        <begin position="18"/>
        <end position="305"/>
    </location>
</feature>
<dbReference type="Pfam" id="PF00961">
    <property type="entry name" value="LAGLIDADG_1"/>
    <property type="match status" value="2"/>
</dbReference>
<gene>
    <name evidence="3" type="primary">cob-I2</name>
</gene>
<feature type="signal peptide" evidence="1">
    <location>
        <begin position="1"/>
        <end position="17"/>
    </location>
</feature>
<sequence>MLLFFLPLFILFLISFPKFNNNYINNFNITNQKRYINQNYSDVKSVLSLFIGFIDADGYIRISSQKNLYDKNHINISIVLNLKYSNEDRYMLEYIKEVLNIGYIYNITPRKGNKIIRFEISKSDIKTKLYPLLSKYNIKFLTEDRQKQYYISKYILDNNIIYYDDINLNKEIIKDYINKNIIKNNFNKYSFFNNWLIGFTIGNGSFLIKKNGDACYQLKQKNNYNLLLDINNYFDFKYINIFTNRKIYNQLTISSVNNITTIINFFNDSNNNHPLLGSKLTSYNNWLLKLNLNSRYKSIFKDKKI</sequence>
<keyword evidence="1" id="KW-0732">Signal</keyword>
<dbReference type="GO" id="GO:0005739">
    <property type="term" value="C:mitochondrion"/>
    <property type="evidence" value="ECO:0007669"/>
    <property type="project" value="UniProtKB-ARBA"/>
</dbReference>
<evidence type="ECO:0000313" key="3">
    <source>
        <dbReference type="EMBL" id="AGS44033.1"/>
    </source>
</evidence>
<geneLocation type="mitochondrion" evidence="3"/>
<accession>S5U3P2</accession>
<evidence type="ECO:0000259" key="2">
    <source>
        <dbReference type="Pfam" id="PF00961"/>
    </source>
</evidence>
<dbReference type="PANTHER" id="PTHR36181">
    <property type="entry name" value="INTRON-ENCODED ENDONUCLEASE AI3-RELATED"/>
    <property type="match status" value="1"/>
</dbReference>
<protein>
    <recommendedName>
        <fullName evidence="2">Homing endonuclease LAGLIDADG domain-containing protein</fullName>
    </recommendedName>
</protein>
<feature type="domain" description="Homing endonuclease LAGLIDADG" evidence="2">
    <location>
        <begin position="51"/>
        <end position="139"/>
    </location>
</feature>
<proteinExistence type="predicted"/>
<dbReference type="Gene3D" id="3.10.28.10">
    <property type="entry name" value="Homing endonucleases"/>
    <property type="match status" value="2"/>
</dbReference>
<feature type="domain" description="Homing endonuclease LAGLIDADG" evidence="2">
    <location>
        <begin position="196"/>
        <end position="286"/>
    </location>
</feature>
<dbReference type="GO" id="GO:0004519">
    <property type="term" value="F:endonuclease activity"/>
    <property type="evidence" value="ECO:0007669"/>
    <property type="project" value="InterPro"/>
</dbReference>
<dbReference type="InterPro" id="IPR051289">
    <property type="entry name" value="LAGLIDADG_Endonuclease"/>
</dbReference>
<organism evidence="3">
    <name type="scientific">Ogataea polymorpha</name>
    <dbReference type="NCBI Taxonomy" id="460523"/>
    <lineage>
        <taxon>Eukaryota</taxon>
        <taxon>Fungi</taxon>
        <taxon>Dikarya</taxon>
        <taxon>Ascomycota</taxon>
        <taxon>Saccharomycotina</taxon>
        <taxon>Pichiomycetes</taxon>
        <taxon>Pichiales</taxon>
        <taxon>Pichiaceae</taxon>
        <taxon>Ogataea</taxon>
    </lineage>
</organism>
<reference evidence="3" key="1">
    <citation type="submission" date="2013-04" db="EMBL/GenBank/DDBJ databases">
        <authorList>
            <person name="Hegedusova E."/>
            <person name="Brejova B."/>
            <person name="Nosek J."/>
        </authorList>
    </citation>
    <scope>NUCLEOTIDE SEQUENCE</scope>
    <source>
        <strain evidence="3">NCAIM Y.01608</strain>
    </source>
</reference>